<gene>
    <name evidence="1" type="primary">Acey_s0036.g3342</name>
    <name evidence="1" type="ORF">Y032_0036g3342</name>
</gene>
<accession>A0A016UML1</accession>
<dbReference type="AlphaFoldDB" id="A0A016UML1"/>
<dbReference type="Proteomes" id="UP000024635">
    <property type="component" value="Unassembled WGS sequence"/>
</dbReference>
<comment type="caution">
    <text evidence="1">The sequence shown here is derived from an EMBL/GenBank/DDBJ whole genome shotgun (WGS) entry which is preliminary data.</text>
</comment>
<evidence type="ECO:0000313" key="1">
    <source>
        <dbReference type="EMBL" id="EYC15758.1"/>
    </source>
</evidence>
<evidence type="ECO:0000313" key="2">
    <source>
        <dbReference type="Proteomes" id="UP000024635"/>
    </source>
</evidence>
<protein>
    <submittedName>
        <fullName evidence="1">Uncharacterized protein</fullName>
    </submittedName>
</protein>
<keyword evidence="2" id="KW-1185">Reference proteome</keyword>
<name>A0A016UML1_9BILA</name>
<proteinExistence type="predicted"/>
<sequence length="86" mass="9604">MTTSPETSPVAEEDIKEEIRIPTPIPEDVAHEAEEDSKEEVRFSTPIAGEDHKEEVWSFPVNASFGQGRAPKLSFFPQGYGILIFL</sequence>
<reference evidence="2" key="1">
    <citation type="journal article" date="2015" name="Nat. Genet.">
        <title>The genome and transcriptome of the zoonotic hookworm Ancylostoma ceylanicum identify infection-specific gene families.</title>
        <authorList>
            <person name="Schwarz E.M."/>
            <person name="Hu Y."/>
            <person name="Antoshechkin I."/>
            <person name="Miller M.M."/>
            <person name="Sternberg P.W."/>
            <person name="Aroian R.V."/>
        </authorList>
    </citation>
    <scope>NUCLEOTIDE SEQUENCE</scope>
    <source>
        <strain evidence="2">HY135</strain>
    </source>
</reference>
<organism evidence="1 2">
    <name type="scientific">Ancylostoma ceylanicum</name>
    <dbReference type="NCBI Taxonomy" id="53326"/>
    <lineage>
        <taxon>Eukaryota</taxon>
        <taxon>Metazoa</taxon>
        <taxon>Ecdysozoa</taxon>
        <taxon>Nematoda</taxon>
        <taxon>Chromadorea</taxon>
        <taxon>Rhabditida</taxon>
        <taxon>Rhabditina</taxon>
        <taxon>Rhabditomorpha</taxon>
        <taxon>Strongyloidea</taxon>
        <taxon>Ancylostomatidae</taxon>
        <taxon>Ancylostomatinae</taxon>
        <taxon>Ancylostoma</taxon>
    </lineage>
</organism>
<dbReference type="EMBL" id="JARK01001372">
    <property type="protein sequence ID" value="EYC15758.1"/>
    <property type="molecule type" value="Genomic_DNA"/>
</dbReference>